<dbReference type="Proteomes" id="UP000005445">
    <property type="component" value="Segment"/>
</dbReference>
<dbReference type="GeneID" id="11536658"/>
<evidence type="ECO:0000313" key="2">
    <source>
        <dbReference type="EMBL" id="ADH03399.1"/>
    </source>
</evidence>
<keyword evidence="3" id="KW-1185">Reference proteome</keyword>
<dbReference type="EMBL" id="HM144387">
    <property type="protein sequence ID" value="ADH03399.1"/>
    <property type="molecule type" value="Genomic_DNA"/>
</dbReference>
<evidence type="ECO:0000313" key="3">
    <source>
        <dbReference type="Proteomes" id="UP000005445"/>
    </source>
</evidence>
<organism evidence="2 3">
    <name type="scientific">Bacillus phage W.Ph</name>
    <dbReference type="NCBI Taxonomy" id="764595"/>
    <lineage>
        <taxon>Viruses</taxon>
        <taxon>Duplodnaviria</taxon>
        <taxon>Heunggongvirae</taxon>
        <taxon>Uroviricota</taxon>
        <taxon>Caudoviricetes</taxon>
        <taxon>Herelleviridae</taxon>
        <taxon>Bastillevirinae</taxon>
        <taxon>Wphvirus</taxon>
        <taxon>Wphvirus WPh</taxon>
    </lineage>
</organism>
<proteinExistence type="predicted"/>
<feature type="transmembrane region" description="Helical" evidence="1">
    <location>
        <begin position="12"/>
        <end position="35"/>
    </location>
</feature>
<sequence>MKFISSILEALLVVLQIIVCIPLLIIMALVSVAIIAAAIAFGLFLVIVAAPFVLIGMGYDYIKERVKGRR</sequence>
<keyword evidence="1" id="KW-0812">Transmembrane</keyword>
<evidence type="ECO:0000256" key="1">
    <source>
        <dbReference type="SAM" id="Phobius"/>
    </source>
</evidence>
<protein>
    <submittedName>
        <fullName evidence="2">Gp253</fullName>
    </submittedName>
</protein>
<dbReference type="KEGG" id="vg:11536658"/>
<keyword evidence="1" id="KW-0472">Membrane</keyword>
<feature type="transmembrane region" description="Helical" evidence="1">
    <location>
        <begin position="41"/>
        <end position="62"/>
    </location>
</feature>
<dbReference type="RefSeq" id="YP_004957268.1">
    <property type="nucleotide sequence ID" value="NC_016563.1"/>
</dbReference>
<keyword evidence="1" id="KW-1133">Transmembrane helix</keyword>
<accession>G9B204</accession>
<reference evidence="2 3" key="1">
    <citation type="submission" date="2013-01" db="EMBL/GenBank/DDBJ databases">
        <title>Large myovirus of Bacillus.</title>
        <authorList>
            <person name="Klumpp J."/>
            <person name="Beyer W."/>
            <person name="Loessner M.J."/>
        </authorList>
    </citation>
    <scope>NUCLEOTIDE SEQUENCE [LARGE SCALE GENOMIC DNA]</scope>
</reference>
<name>G9B204_9CAUD</name>